<feature type="non-terminal residue" evidence="3">
    <location>
        <position position="199"/>
    </location>
</feature>
<dbReference type="SUPFAM" id="SSF57424">
    <property type="entry name" value="LDL receptor-like module"/>
    <property type="match status" value="2"/>
</dbReference>
<name>A0A8S3Z2C1_9EUPU</name>
<dbReference type="GO" id="GO:0006491">
    <property type="term" value="P:N-glycan processing"/>
    <property type="evidence" value="ECO:0007669"/>
    <property type="project" value="TreeGrafter"/>
</dbReference>
<dbReference type="OrthoDB" id="28322at2759"/>
<dbReference type="InterPro" id="IPR039794">
    <property type="entry name" value="Gtb1-like"/>
</dbReference>
<feature type="domain" description="Glucosidase II beta subunit N-terminal" evidence="2">
    <location>
        <begin position="5"/>
        <end position="137"/>
    </location>
</feature>
<keyword evidence="1" id="KW-1015">Disulfide bond</keyword>
<comment type="caution">
    <text evidence="3">The sequence shown here is derived from an EMBL/GenBank/DDBJ whole genome shotgun (WGS) entry which is preliminary data.</text>
</comment>
<dbReference type="PANTHER" id="PTHR12630">
    <property type="entry name" value="N-LINKED OLIGOSACCHARIDE PROCESSING"/>
    <property type="match status" value="1"/>
</dbReference>
<gene>
    <name evidence="3" type="ORF">CUNI_LOCUS6949</name>
</gene>
<dbReference type="GO" id="GO:0017177">
    <property type="term" value="C:glucosidase II complex"/>
    <property type="evidence" value="ECO:0007669"/>
    <property type="project" value="TreeGrafter"/>
</dbReference>
<dbReference type="Gene3D" id="4.10.400.10">
    <property type="entry name" value="Low-density Lipoprotein Receptor"/>
    <property type="match status" value="2"/>
</dbReference>
<dbReference type="PANTHER" id="PTHR12630:SF1">
    <property type="entry name" value="GLUCOSIDASE 2 SUBUNIT BETA"/>
    <property type="match status" value="1"/>
</dbReference>
<evidence type="ECO:0000259" key="2">
    <source>
        <dbReference type="Pfam" id="PF12999"/>
    </source>
</evidence>
<feature type="non-terminal residue" evidence="3">
    <location>
        <position position="1"/>
    </location>
</feature>
<sequence>APFYERTEFKCLLDGHAIPMDHVNDDYCDCDDGSDEPGTSACPNGLFYCENKSYKGIYILSSRVNDGVCDCCDGSDEYSGIISCENTCQKLYAESRAQFEAFRQKQEKGYKVKLEYIQHGHRARDEKMSRLTELTKEKDHLVEIKNTLQAIKEEAEIPEKEGKEKHEKAWEAVKAERQKALDAEKAAVAFGELDTNQDN</sequence>
<evidence type="ECO:0000313" key="4">
    <source>
        <dbReference type="Proteomes" id="UP000678393"/>
    </source>
</evidence>
<accession>A0A8S3Z2C1</accession>
<dbReference type="Pfam" id="PF12999">
    <property type="entry name" value="PRKCSH-like"/>
    <property type="match status" value="1"/>
</dbReference>
<keyword evidence="4" id="KW-1185">Reference proteome</keyword>
<dbReference type="InterPro" id="IPR028146">
    <property type="entry name" value="PRKCSH_N"/>
</dbReference>
<dbReference type="InterPro" id="IPR036055">
    <property type="entry name" value="LDL_receptor-like_sf"/>
</dbReference>
<dbReference type="EMBL" id="CAJHNH020001078">
    <property type="protein sequence ID" value="CAG5121391.1"/>
    <property type="molecule type" value="Genomic_DNA"/>
</dbReference>
<proteinExistence type="predicted"/>
<reference evidence="3" key="1">
    <citation type="submission" date="2021-04" db="EMBL/GenBank/DDBJ databases">
        <authorList>
            <consortium name="Molecular Ecology Group"/>
        </authorList>
    </citation>
    <scope>NUCLEOTIDE SEQUENCE</scope>
</reference>
<evidence type="ECO:0000256" key="1">
    <source>
        <dbReference type="ARBA" id="ARBA00023157"/>
    </source>
</evidence>
<dbReference type="AlphaFoldDB" id="A0A8S3Z2C1"/>
<organism evidence="3 4">
    <name type="scientific">Candidula unifasciata</name>
    <dbReference type="NCBI Taxonomy" id="100452"/>
    <lineage>
        <taxon>Eukaryota</taxon>
        <taxon>Metazoa</taxon>
        <taxon>Spiralia</taxon>
        <taxon>Lophotrochozoa</taxon>
        <taxon>Mollusca</taxon>
        <taxon>Gastropoda</taxon>
        <taxon>Heterobranchia</taxon>
        <taxon>Euthyneura</taxon>
        <taxon>Panpulmonata</taxon>
        <taxon>Eupulmonata</taxon>
        <taxon>Stylommatophora</taxon>
        <taxon>Helicina</taxon>
        <taxon>Helicoidea</taxon>
        <taxon>Geomitridae</taxon>
        <taxon>Candidula</taxon>
    </lineage>
</organism>
<dbReference type="Proteomes" id="UP000678393">
    <property type="component" value="Unassembled WGS sequence"/>
</dbReference>
<protein>
    <recommendedName>
        <fullName evidence="2">Glucosidase II beta subunit N-terminal domain-containing protein</fullName>
    </recommendedName>
</protein>
<evidence type="ECO:0000313" key="3">
    <source>
        <dbReference type="EMBL" id="CAG5121391.1"/>
    </source>
</evidence>